<dbReference type="Gene3D" id="3.40.50.1820">
    <property type="entry name" value="alpha/beta hydrolase"/>
    <property type="match status" value="1"/>
</dbReference>
<dbReference type="InterPro" id="IPR029058">
    <property type="entry name" value="AB_hydrolase_fold"/>
</dbReference>
<dbReference type="EC" id="3.4.-.-" evidence="1"/>
<gene>
    <name evidence="1" type="ORF">ACFSUS_19465</name>
</gene>
<evidence type="ECO:0000313" key="1">
    <source>
        <dbReference type="EMBL" id="MFD2572829.1"/>
    </source>
</evidence>
<reference evidence="2" key="1">
    <citation type="journal article" date="2019" name="Int. J. Syst. Evol. Microbiol.">
        <title>The Global Catalogue of Microorganisms (GCM) 10K type strain sequencing project: providing services to taxonomists for standard genome sequencing and annotation.</title>
        <authorList>
            <consortium name="The Broad Institute Genomics Platform"/>
            <consortium name="The Broad Institute Genome Sequencing Center for Infectious Disease"/>
            <person name="Wu L."/>
            <person name="Ma J."/>
        </authorList>
    </citation>
    <scope>NUCLEOTIDE SEQUENCE [LARGE SCALE GENOMIC DNA]</scope>
    <source>
        <strain evidence="2">KCTC 42805</strain>
    </source>
</reference>
<dbReference type="GO" id="GO:0016787">
    <property type="term" value="F:hydrolase activity"/>
    <property type="evidence" value="ECO:0007669"/>
    <property type="project" value="UniProtKB-KW"/>
</dbReference>
<dbReference type="PROSITE" id="PS51257">
    <property type="entry name" value="PROKAR_LIPOPROTEIN"/>
    <property type="match status" value="1"/>
</dbReference>
<dbReference type="PIRSF" id="PIRSF029171">
    <property type="entry name" value="Esterase_LipA"/>
    <property type="match status" value="1"/>
</dbReference>
<dbReference type="Pfam" id="PF03583">
    <property type="entry name" value="LIP"/>
    <property type="match status" value="1"/>
</dbReference>
<evidence type="ECO:0000313" key="2">
    <source>
        <dbReference type="Proteomes" id="UP001597469"/>
    </source>
</evidence>
<protein>
    <submittedName>
        <fullName evidence="1">Alpha/beta hydrolase family protein</fullName>
        <ecNumber evidence="1">3.4.-.-</ecNumber>
    </submittedName>
</protein>
<dbReference type="PANTHER" id="PTHR34853:SF1">
    <property type="entry name" value="LIPASE 5"/>
    <property type="match status" value="1"/>
</dbReference>
<dbReference type="Proteomes" id="UP001597469">
    <property type="component" value="Unassembled WGS sequence"/>
</dbReference>
<comment type="caution">
    <text evidence="1">The sequence shown here is derived from an EMBL/GenBank/DDBJ whole genome shotgun (WGS) entry which is preliminary data.</text>
</comment>
<sequence>MYLLRSSFRFTLLMVWSVWFIGCQTDPEPVSTNQYLVSSTLLAEYSKSDLTTRYSTGQTGQTGAFLSLLLSNPIKVYKLVYKTKNTDGSEVRASGAIVVPNATDKSLSFPMVSEQHGTIRTDAAAPSYNGEGSETYFIGSLLASNGFIMVLPDFIGYGESNNLPHPYQHRATLASSSLDMIRASREFLKQEQVNWDGKLFIAGYSLGGYATMALQKKIEEETGNEFNLVASSCGAGAYHTSAFMNYLLNQKTHGNASYNGLYTMVLSTFNRVYGINRPLTYYFKEPYASAVQRDPFGSNIPISFNEAITDAFRKGVNDGTDTQFINAVKDNDIYDWKPRTPTHLYHGNADQQVFYFNSVDAYNAMQKRGATNVELFTLEGKDHGDGITDFLLGTYQFFSGKR</sequence>
<dbReference type="InterPro" id="IPR005152">
    <property type="entry name" value="Lipase_secreted"/>
</dbReference>
<name>A0ABW5M835_9BACT</name>
<proteinExistence type="predicted"/>
<keyword evidence="2" id="KW-1185">Reference proteome</keyword>
<dbReference type="EMBL" id="JBHULN010000013">
    <property type="protein sequence ID" value="MFD2572829.1"/>
    <property type="molecule type" value="Genomic_DNA"/>
</dbReference>
<accession>A0ABW5M835</accession>
<dbReference type="RefSeq" id="WP_381525420.1">
    <property type="nucleotide sequence ID" value="NZ_JBHULN010000013.1"/>
</dbReference>
<keyword evidence="1" id="KW-0378">Hydrolase</keyword>
<dbReference type="Gene3D" id="1.10.260.160">
    <property type="match status" value="1"/>
</dbReference>
<organism evidence="1 2">
    <name type="scientific">Spirosoma soli</name>
    <dbReference type="NCBI Taxonomy" id="1770529"/>
    <lineage>
        <taxon>Bacteria</taxon>
        <taxon>Pseudomonadati</taxon>
        <taxon>Bacteroidota</taxon>
        <taxon>Cytophagia</taxon>
        <taxon>Cytophagales</taxon>
        <taxon>Cytophagaceae</taxon>
        <taxon>Spirosoma</taxon>
    </lineage>
</organism>
<dbReference type="SUPFAM" id="SSF53474">
    <property type="entry name" value="alpha/beta-Hydrolases"/>
    <property type="match status" value="1"/>
</dbReference>
<dbReference type="PANTHER" id="PTHR34853">
    <property type="match status" value="1"/>
</dbReference>